<feature type="transmembrane region" description="Helical" evidence="1">
    <location>
        <begin position="43"/>
        <end position="64"/>
    </location>
</feature>
<dbReference type="STRING" id="402384.HM131_13965"/>
<gene>
    <name evidence="2" type="ORF">HM131_13965</name>
</gene>
<reference evidence="2 3" key="1">
    <citation type="submission" date="2017-04" db="EMBL/GenBank/DDBJ databases">
        <title>The whole genome sequencing and assembly of Halobacillus mangrovi strain.</title>
        <authorList>
            <person name="Lee S.-J."/>
            <person name="Park M.-K."/>
            <person name="Kim J.-Y."/>
            <person name="Lee Y.-J."/>
            <person name="Yi H."/>
            <person name="Bahn Y.-S."/>
            <person name="Kim J.F."/>
            <person name="Lee D.-W."/>
        </authorList>
    </citation>
    <scope>NUCLEOTIDE SEQUENCE [LARGE SCALE GENOMIC DNA]</scope>
    <source>
        <strain evidence="2 3">KTB 131</strain>
    </source>
</reference>
<sequence>MRKLTRKKWKDPGIIMVILLSVIALIFWVWWPTNTYLAGISLAGWAMFVCFFIWLALTVAYVVWMERLEKREAEEWINESEKRKIK</sequence>
<organism evidence="2 3">
    <name type="scientific">Halobacillus mangrovi</name>
    <dbReference type="NCBI Taxonomy" id="402384"/>
    <lineage>
        <taxon>Bacteria</taxon>
        <taxon>Bacillati</taxon>
        <taxon>Bacillota</taxon>
        <taxon>Bacilli</taxon>
        <taxon>Bacillales</taxon>
        <taxon>Bacillaceae</taxon>
        <taxon>Halobacillus</taxon>
    </lineage>
</organism>
<dbReference type="EMBL" id="CP020772">
    <property type="protein sequence ID" value="ARI77883.1"/>
    <property type="molecule type" value="Genomic_DNA"/>
</dbReference>
<evidence type="ECO:0000313" key="3">
    <source>
        <dbReference type="Proteomes" id="UP000192527"/>
    </source>
</evidence>
<name>A0A1W5ZX90_9BACI</name>
<evidence type="ECO:0000313" key="2">
    <source>
        <dbReference type="EMBL" id="ARI77883.1"/>
    </source>
</evidence>
<dbReference type="AlphaFoldDB" id="A0A1W5ZX90"/>
<dbReference type="KEGG" id="hmn:HM131_13965"/>
<accession>A0A1W5ZX90</accession>
<keyword evidence="1" id="KW-0472">Membrane</keyword>
<proteinExistence type="predicted"/>
<feature type="transmembrane region" description="Helical" evidence="1">
    <location>
        <begin position="12"/>
        <end position="31"/>
    </location>
</feature>
<keyword evidence="1" id="KW-0812">Transmembrane</keyword>
<evidence type="ECO:0000256" key="1">
    <source>
        <dbReference type="SAM" id="Phobius"/>
    </source>
</evidence>
<keyword evidence="1" id="KW-1133">Transmembrane helix</keyword>
<protein>
    <submittedName>
        <fullName evidence="2">Uncharacterized protein</fullName>
    </submittedName>
</protein>
<dbReference type="Proteomes" id="UP000192527">
    <property type="component" value="Chromosome"/>
</dbReference>
<keyword evidence="3" id="KW-1185">Reference proteome</keyword>
<dbReference type="RefSeq" id="WP_085030344.1">
    <property type="nucleotide sequence ID" value="NZ_CP020772.1"/>
</dbReference>
<dbReference type="OrthoDB" id="2970391at2"/>